<keyword evidence="4 11" id="KW-0698">rRNA processing</keyword>
<comment type="similarity">
    <text evidence="11">Belongs to the radical SAM superfamily. RlmN family.</text>
</comment>
<evidence type="ECO:0000256" key="4">
    <source>
        <dbReference type="ARBA" id="ARBA00022552"/>
    </source>
</evidence>
<feature type="active site" description="S-methylcysteine intermediate" evidence="11">
    <location>
        <position position="326"/>
    </location>
</feature>
<feature type="binding site" evidence="11">
    <location>
        <position position="106"/>
    </location>
    <ligand>
        <name>[4Fe-4S] cluster</name>
        <dbReference type="ChEBI" id="CHEBI:49883"/>
        <note>4Fe-4S-S-AdoMet</note>
    </ligand>
</feature>
<dbReference type="PIRSF" id="PIRSF006004">
    <property type="entry name" value="CHP00048"/>
    <property type="match status" value="1"/>
</dbReference>
<dbReference type="HAMAP" id="MF_01849">
    <property type="entry name" value="RNA_methyltr_RlmN"/>
    <property type="match status" value="1"/>
</dbReference>
<keyword evidence="8 11" id="KW-0479">Metal-binding</keyword>
<evidence type="ECO:0000256" key="2">
    <source>
        <dbReference type="ARBA" id="ARBA00022485"/>
    </source>
</evidence>
<dbReference type="GO" id="GO:0002935">
    <property type="term" value="F:tRNA (adenine(37)-C2)-methyltransferase activity"/>
    <property type="evidence" value="ECO:0007669"/>
    <property type="project" value="UniProtKB-UniRule"/>
</dbReference>
<dbReference type="SFLD" id="SFLDG01062">
    <property type="entry name" value="methyltransferase_(Class_A)"/>
    <property type="match status" value="1"/>
</dbReference>
<comment type="catalytic activity">
    <reaction evidence="11">
        <text>adenosine(37) in tRNA + 2 reduced [2Fe-2S]-[ferredoxin] + 2 S-adenosyl-L-methionine = 2-methyladenosine(37) in tRNA + 5'-deoxyadenosine + L-methionine + 2 oxidized [2Fe-2S]-[ferredoxin] + S-adenosyl-L-homocysteine</text>
        <dbReference type="Rhea" id="RHEA:43332"/>
        <dbReference type="Rhea" id="RHEA-COMP:10000"/>
        <dbReference type="Rhea" id="RHEA-COMP:10001"/>
        <dbReference type="Rhea" id="RHEA-COMP:10162"/>
        <dbReference type="Rhea" id="RHEA-COMP:10485"/>
        <dbReference type="ChEBI" id="CHEBI:17319"/>
        <dbReference type="ChEBI" id="CHEBI:33737"/>
        <dbReference type="ChEBI" id="CHEBI:33738"/>
        <dbReference type="ChEBI" id="CHEBI:57844"/>
        <dbReference type="ChEBI" id="CHEBI:57856"/>
        <dbReference type="ChEBI" id="CHEBI:59789"/>
        <dbReference type="ChEBI" id="CHEBI:74411"/>
        <dbReference type="ChEBI" id="CHEBI:74497"/>
        <dbReference type="EC" id="2.1.1.192"/>
    </reaction>
</comment>
<dbReference type="AlphaFoldDB" id="A0A1F6NH49"/>
<feature type="binding site" evidence="11">
    <location>
        <position position="285"/>
    </location>
    <ligand>
        <name>S-adenosyl-L-methionine</name>
        <dbReference type="ChEBI" id="CHEBI:59789"/>
    </ligand>
</feature>
<comment type="caution">
    <text evidence="11">Lacks conserved residue(s) required for the propagation of feature annotation.</text>
</comment>
<dbReference type="GO" id="GO:0070040">
    <property type="term" value="F:rRNA (adenine(2503)-C2-)-methyltransferase activity"/>
    <property type="evidence" value="ECO:0007669"/>
    <property type="project" value="UniProtKB-UniRule"/>
</dbReference>
<dbReference type="PANTHER" id="PTHR30544:SF5">
    <property type="entry name" value="RADICAL SAM CORE DOMAIN-CONTAINING PROTEIN"/>
    <property type="match status" value="1"/>
</dbReference>
<sequence length="338" mass="38337">MNIQNLKLALQNEPKFRYKQAWQAVFKDLIGNWNENTTLPKNLREKLNQTVPLEIKAEVFGSKHSKAIKALLELEDGNKIETVLLQHNDDRNTVCVSSQVGCALGCKFCATGKMGFKRNLTASEIISQVLFFTRYLKQNHPNSRISNIVFMGMGEPFLNYDNVMEAVKIINDPECFNIGARHISISTSGIVEGINKFAKESLQLNLAISLHAPNDQLRAQLMPIDRKYPLEEVMEAVEKYVENKSRQVMFEYLMIENINDGEKEARELAELMRHPLYVVNLIRYNPTGVFKPSPASRMIKFKNTLLRAGVKTTQRQGFGTDINAACGQLAGKKKQNNE</sequence>
<dbReference type="InterPro" id="IPR004383">
    <property type="entry name" value="rRNA_lsu_MTrfase_RlmN/Cfr"/>
</dbReference>
<dbReference type="GO" id="GO:0070475">
    <property type="term" value="P:rRNA base methylation"/>
    <property type="evidence" value="ECO:0007669"/>
    <property type="project" value="UniProtKB-UniRule"/>
</dbReference>
<gene>
    <name evidence="11" type="primary">rlmN</name>
    <name evidence="13" type="ORF">A2373_04585</name>
</gene>
<dbReference type="PROSITE" id="PS51918">
    <property type="entry name" value="RADICAL_SAM"/>
    <property type="match status" value="1"/>
</dbReference>
<dbReference type="GO" id="GO:0051539">
    <property type="term" value="F:4 iron, 4 sulfur cluster binding"/>
    <property type="evidence" value="ECO:0007669"/>
    <property type="project" value="UniProtKB-UniRule"/>
</dbReference>
<keyword evidence="9 11" id="KW-0408">Iron</keyword>
<comment type="subcellular location">
    <subcellularLocation>
        <location evidence="1 11">Cytoplasm</location>
    </subcellularLocation>
</comment>
<dbReference type="SFLD" id="SFLDS00029">
    <property type="entry name" value="Radical_SAM"/>
    <property type="match status" value="1"/>
</dbReference>
<evidence type="ECO:0000256" key="5">
    <source>
        <dbReference type="ARBA" id="ARBA00022603"/>
    </source>
</evidence>
<dbReference type="Proteomes" id="UP000176300">
    <property type="component" value="Unassembled WGS sequence"/>
</dbReference>
<dbReference type="GO" id="GO:0000049">
    <property type="term" value="F:tRNA binding"/>
    <property type="evidence" value="ECO:0007669"/>
    <property type="project" value="UniProtKB-UniRule"/>
</dbReference>
<evidence type="ECO:0000256" key="1">
    <source>
        <dbReference type="ARBA" id="ARBA00004496"/>
    </source>
</evidence>
<evidence type="ECO:0000256" key="9">
    <source>
        <dbReference type="ARBA" id="ARBA00023004"/>
    </source>
</evidence>
<dbReference type="InterPro" id="IPR013785">
    <property type="entry name" value="Aldolase_TIM"/>
</dbReference>
<dbReference type="EC" id="2.1.1.192" evidence="11"/>
<dbReference type="EMBL" id="MFQS01000019">
    <property type="protein sequence ID" value="OGH83148.1"/>
    <property type="molecule type" value="Genomic_DNA"/>
</dbReference>
<keyword evidence="11" id="KW-1015">Disulfide bond</keyword>
<keyword evidence="11" id="KW-0819">tRNA processing</keyword>
<keyword evidence="5 11" id="KW-0489">Methyltransferase</keyword>
<evidence type="ECO:0000256" key="8">
    <source>
        <dbReference type="ARBA" id="ARBA00022723"/>
    </source>
</evidence>
<feature type="binding site" evidence="11">
    <location>
        <begin position="154"/>
        <end position="155"/>
    </location>
    <ligand>
        <name>S-adenosyl-L-methionine</name>
        <dbReference type="ChEBI" id="CHEBI:59789"/>
    </ligand>
</feature>
<comment type="function">
    <text evidence="11">Specifically methylates position 2 of adenine 2503 in 23S rRNA and position 2 of adenine 37 in tRNAs.</text>
</comment>
<dbReference type="Gene3D" id="1.10.150.530">
    <property type="match status" value="1"/>
</dbReference>
<feature type="binding site" evidence="11">
    <location>
        <position position="109"/>
    </location>
    <ligand>
        <name>[4Fe-4S] cluster</name>
        <dbReference type="ChEBI" id="CHEBI:49883"/>
        <note>4Fe-4S-S-AdoMet</note>
    </ligand>
</feature>
<dbReference type="Gene3D" id="3.20.20.70">
    <property type="entry name" value="Aldolase class I"/>
    <property type="match status" value="1"/>
</dbReference>
<feature type="binding site" evidence="11">
    <location>
        <position position="102"/>
    </location>
    <ligand>
        <name>[4Fe-4S] cluster</name>
        <dbReference type="ChEBI" id="CHEBI:49883"/>
        <note>4Fe-4S-S-AdoMet</note>
    </ligand>
</feature>
<evidence type="ECO:0000259" key="12">
    <source>
        <dbReference type="PROSITE" id="PS51918"/>
    </source>
</evidence>
<evidence type="ECO:0000313" key="14">
    <source>
        <dbReference type="Proteomes" id="UP000176300"/>
    </source>
</evidence>
<keyword evidence="10 11" id="KW-0411">Iron-sulfur</keyword>
<evidence type="ECO:0000256" key="6">
    <source>
        <dbReference type="ARBA" id="ARBA00022679"/>
    </source>
</evidence>
<evidence type="ECO:0000313" key="13">
    <source>
        <dbReference type="EMBL" id="OGH83148.1"/>
    </source>
</evidence>
<accession>A0A1F6NH49</accession>
<dbReference type="SUPFAM" id="SSF102114">
    <property type="entry name" value="Radical SAM enzymes"/>
    <property type="match status" value="1"/>
</dbReference>
<evidence type="ECO:0000256" key="11">
    <source>
        <dbReference type="HAMAP-Rule" id="MF_01849"/>
    </source>
</evidence>
<dbReference type="GO" id="GO:0005737">
    <property type="term" value="C:cytoplasm"/>
    <property type="evidence" value="ECO:0007669"/>
    <property type="project" value="UniProtKB-SubCell"/>
</dbReference>
<comment type="caution">
    <text evidence="13">The sequence shown here is derived from an EMBL/GenBank/DDBJ whole genome shotgun (WGS) entry which is preliminary data.</text>
</comment>
<comment type="miscellaneous">
    <text evidence="11">Reaction proceeds by a ping-pong mechanism involving intermediate methylation of a conserved cysteine residue.</text>
</comment>
<feature type="active site" description="Proton acceptor" evidence="11">
    <location>
        <position position="81"/>
    </location>
</feature>
<keyword evidence="6 11" id="KW-0808">Transferase</keyword>
<evidence type="ECO:0000256" key="10">
    <source>
        <dbReference type="ARBA" id="ARBA00023014"/>
    </source>
</evidence>
<keyword evidence="2 11" id="KW-0004">4Fe-4S</keyword>
<dbReference type="FunFam" id="3.20.20.70:FF:000014">
    <property type="entry name" value="Probable dual-specificity RNA methyltransferase RlmN"/>
    <property type="match status" value="1"/>
</dbReference>
<dbReference type="SFLD" id="SFLDF00275">
    <property type="entry name" value="adenosine_C2_methyltransferase"/>
    <property type="match status" value="1"/>
</dbReference>
<feature type="binding site" evidence="11">
    <location>
        <position position="186"/>
    </location>
    <ligand>
        <name>S-adenosyl-L-methionine</name>
        <dbReference type="ChEBI" id="CHEBI:59789"/>
    </ligand>
</feature>
<dbReference type="CDD" id="cd01335">
    <property type="entry name" value="Radical_SAM"/>
    <property type="match status" value="1"/>
</dbReference>
<dbReference type="InterPro" id="IPR058240">
    <property type="entry name" value="rSAM_sf"/>
</dbReference>
<comment type="catalytic activity">
    <reaction evidence="11">
        <text>adenosine(2503) in 23S rRNA + 2 reduced [2Fe-2S]-[ferredoxin] + 2 S-adenosyl-L-methionine = 2-methyladenosine(2503) in 23S rRNA + 5'-deoxyadenosine + L-methionine + 2 oxidized [2Fe-2S]-[ferredoxin] + S-adenosyl-L-homocysteine</text>
        <dbReference type="Rhea" id="RHEA:42916"/>
        <dbReference type="Rhea" id="RHEA-COMP:10000"/>
        <dbReference type="Rhea" id="RHEA-COMP:10001"/>
        <dbReference type="Rhea" id="RHEA-COMP:10152"/>
        <dbReference type="Rhea" id="RHEA-COMP:10282"/>
        <dbReference type="ChEBI" id="CHEBI:17319"/>
        <dbReference type="ChEBI" id="CHEBI:33737"/>
        <dbReference type="ChEBI" id="CHEBI:33738"/>
        <dbReference type="ChEBI" id="CHEBI:57844"/>
        <dbReference type="ChEBI" id="CHEBI:57856"/>
        <dbReference type="ChEBI" id="CHEBI:59789"/>
        <dbReference type="ChEBI" id="CHEBI:74411"/>
        <dbReference type="ChEBI" id="CHEBI:74497"/>
        <dbReference type="EC" id="2.1.1.192"/>
    </reaction>
</comment>
<dbReference type="NCBIfam" id="TIGR00048">
    <property type="entry name" value="rRNA_mod_RlmN"/>
    <property type="match status" value="1"/>
</dbReference>
<proteinExistence type="inferred from homology"/>
<keyword evidence="3 11" id="KW-0963">Cytoplasm</keyword>
<dbReference type="InterPro" id="IPR027492">
    <property type="entry name" value="RNA_MTrfase_RlmN"/>
</dbReference>
<dbReference type="PANTHER" id="PTHR30544">
    <property type="entry name" value="23S RRNA METHYLTRANSFERASE"/>
    <property type="match status" value="1"/>
</dbReference>
<feature type="binding site" evidence="11">
    <location>
        <begin position="209"/>
        <end position="211"/>
    </location>
    <ligand>
        <name>S-adenosyl-L-methionine</name>
        <dbReference type="ChEBI" id="CHEBI:59789"/>
    </ligand>
</feature>
<feature type="domain" description="Radical SAM core" evidence="12">
    <location>
        <begin position="88"/>
        <end position="321"/>
    </location>
</feature>
<dbReference type="GO" id="GO:0030488">
    <property type="term" value="P:tRNA methylation"/>
    <property type="evidence" value="ECO:0007669"/>
    <property type="project" value="UniProtKB-UniRule"/>
</dbReference>
<evidence type="ECO:0000256" key="3">
    <source>
        <dbReference type="ARBA" id="ARBA00022490"/>
    </source>
</evidence>
<protein>
    <recommendedName>
        <fullName evidence="11">Probable dual-specificity RNA methyltransferase RlmN</fullName>
        <ecNumber evidence="11">2.1.1.192</ecNumber>
    </recommendedName>
    <alternativeName>
        <fullName evidence="11">23S rRNA (adenine(2503)-C(2))-methyltransferase</fullName>
    </alternativeName>
    <alternativeName>
        <fullName evidence="11">23S rRNA m2A2503 methyltransferase</fullName>
    </alternativeName>
    <alternativeName>
        <fullName evidence="11">Ribosomal RNA large subunit methyltransferase N</fullName>
    </alternativeName>
    <alternativeName>
        <fullName evidence="11">tRNA (adenine(37)-C(2))-methyltransferase</fullName>
    </alternativeName>
    <alternativeName>
        <fullName evidence="11">tRNA m2A37 methyltransferase</fullName>
    </alternativeName>
</protein>
<name>A0A1F6NH49_9BACT</name>
<dbReference type="InterPro" id="IPR040072">
    <property type="entry name" value="Methyltransferase_A"/>
</dbReference>
<keyword evidence="7 11" id="KW-0949">S-adenosyl-L-methionine</keyword>
<organism evidence="13 14">
    <name type="scientific">Candidatus Magasanikbacteria bacterium RIFOXYB1_FULL_40_15</name>
    <dbReference type="NCBI Taxonomy" id="1798697"/>
    <lineage>
        <taxon>Bacteria</taxon>
        <taxon>Candidatus Magasanikiibacteriota</taxon>
    </lineage>
</organism>
<dbReference type="GO" id="GO:0019843">
    <property type="term" value="F:rRNA binding"/>
    <property type="evidence" value="ECO:0007669"/>
    <property type="project" value="UniProtKB-UniRule"/>
</dbReference>
<evidence type="ECO:0000256" key="7">
    <source>
        <dbReference type="ARBA" id="ARBA00022691"/>
    </source>
</evidence>
<dbReference type="GO" id="GO:0046872">
    <property type="term" value="F:metal ion binding"/>
    <property type="evidence" value="ECO:0007669"/>
    <property type="project" value="UniProtKB-KW"/>
</dbReference>
<dbReference type="STRING" id="1798697.A2373_04585"/>
<dbReference type="InterPro" id="IPR007197">
    <property type="entry name" value="rSAM"/>
</dbReference>
<reference evidence="13 14" key="1">
    <citation type="journal article" date="2016" name="Nat. Commun.">
        <title>Thousands of microbial genomes shed light on interconnected biogeochemical processes in an aquifer system.</title>
        <authorList>
            <person name="Anantharaman K."/>
            <person name="Brown C.T."/>
            <person name="Hug L.A."/>
            <person name="Sharon I."/>
            <person name="Castelle C.J."/>
            <person name="Probst A.J."/>
            <person name="Thomas B.C."/>
            <person name="Singh A."/>
            <person name="Wilkins M.J."/>
            <person name="Karaoz U."/>
            <person name="Brodie E.L."/>
            <person name="Williams K.H."/>
            <person name="Hubbard S.S."/>
            <person name="Banfield J.F."/>
        </authorList>
    </citation>
    <scope>NUCLEOTIDE SEQUENCE [LARGE SCALE GENOMIC DNA]</scope>
</reference>
<comment type="cofactor">
    <cofactor evidence="11">
        <name>[4Fe-4S] cluster</name>
        <dbReference type="ChEBI" id="CHEBI:49883"/>
    </cofactor>
    <text evidence="11">Binds 1 [4Fe-4S] cluster. The cluster is coordinated with 3 cysteines and an exchangeable S-adenosyl-L-methionine.</text>
</comment>
<dbReference type="Pfam" id="PF04055">
    <property type="entry name" value="Radical_SAM"/>
    <property type="match status" value="1"/>
</dbReference>